<dbReference type="PANTHER" id="PTHR43471:SF12">
    <property type="entry name" value="HYPOTHETICAL MEMBRANE PROTEIN, CONSERVED"/>
    <property type="match status" value="1"/>
</dbReference>
<proteinExistence type="predicted"/>
<name>A0A927CHF6_9BACL</name>
<organism evidence="2 3">
    <name type="scientific">Paenibacillus arenilitoris</name>
    <dbReference type="NCBI Taxonomy" id="2772299"/>
    <lineage>
        <taxon>Bacteria</taxon>
        <taxon>Bacillati</taxon>
        <taxon>Bacillota</taxon>
        <taxon>Bacilli</taxon>
        <taxon>Bacillales</taxon>
        <taxon>Paenibacillaceae</taxon>
        <taxon>Paenibacillus</taxon>
    </lineage>
</organism>
<feature type="transmembrane region" description="Helical" evidence="1">
    <location>
        <begin position="122"/>
        <end position="149"/>
    </location>
</feature>
<dbReference type="Proteomes" id="UP000632125">
    <property type="component" value="Unassembled WGS sequence"/>
</dbReference>
<accession>A0A927CHF6</accession>
<feature type="transmembrane region" description="Helical" evidence="1">
    <location>
        <begin position="189"/>
        <end position="213"/>
    </location>
</feature>
<dbReference type="RefSeq" id="WP_190859258.1">
    <property type="nucleotide sequence ID" value="NZ_JACXIY010000008.1"/>
</dbReference>
<dbReference type="PANTHER" id="PTHR43471">
    <property type="entry name" value="ABC TRANSPORTER PERMEASE"/>
    <property type="match status" value="1"/>
</dbReference>
<dbReference type="EMBL" id="JACXIY010000008">
    <property type="protein sequence ID" value="MBD2868154.1"/>
    <property type="molecule type" value="Genomic_DNA"/>
</dbReference>
<evidence type="ECO:0000313" key="2">
    <source>
        <dbReference type="EMBL" id="MBD2868154.1"/>
    </source>
</evidence>
<comment type="caution">
    <text evidence="2">The sequence shown here is derived from an EMBL/GenBank/DDBJ whole genome shotgun (WGS) entry which is preliminary data.</text>
</comment>
<evidence type="ECO:0000313" key="3">
    <source>
        <dbReference type="Proteomes" id="UP000632125"/>
    </source>
</evidence>
<dbReference type="GO" id="GO:0005886">
    <property type="term" value="C:plasma membrane"/>
    <property type="evidence" value="ECO:0007669"/>
    <property type="project" value="UniProtKB-SubCell"/>
</dbReference>
<evidence type="ECO:0000256" key="1">
    <source>
        <dbReference type="SAM" id="Phobius"/>
    </source>
</evidence>
<sequence>MNLFRREMKASRKSLLIWIVGIIAMVAGGMGKYAGMAESGDSMNELMADLPKTLQAVFGVADLDISTPIGYYGVLFLYLLLMAAVHASMLGANILSKEERDKTSEFLLAKPISRDRLLTAKLLAGLVHLIVFNAAMWASSVLVVGQYAAEGESVAAPIAELMLGMLLVQFVFLSAGFAVAGAGGRPKRAVAISAGVMLLTFLLSVAVEVSGSIDFLRFLSPFQYADAAEVIESGLGLGFVLTGVAIAALCLFAAFVGYRRRDIQV</sequence>
<feature type="transmembrane region" description="Helical" evidence="1">
    <location>
        <begin position="15"/>
        <end position="34"/>
    </location>
</feature>
<gene>
    <name evidence="2" type="ORF">IDH41_06180</name>
</gene>
<feature type="transmembrane region" description="Helical" evidence="1">
    <location>
        <begin position="233"/>
        <end position="258"/>
    </location>
</feature>
<keyword evidence="1" id="KW-0812">Transmembrane</keyword>
<feature type="transmembrane region" description="Helical" evidence="1">
    <location>
        <begin position="69"/>
        <end position="92"/>
    </location>
</feature>
<keyword evidence="1" id="KW-1133">Transmembrane helix</keyword>
<keyword evidence="1" id="KW-0472">Membrane</keyword>
<dbReference type="Pfam" id="PF12679">
    <property type="entry name" value="ABC2_membrane_2"/>
    <property type="match status" value="1"/>
</dbReference>
<keyword evidence="3" id="KW-1185">Reference proteome</keyword>
<protein>
    <submittedName>
        <fullName evidence="2">ABC transporter permease subunit</fullName>
    </submittedName>
</protein>
<feature type="transmembrane region" description="Helical" evidence="1">
    <location>
        <begin position="161"/>
        <end position="182"/>
    </location>
</feature>
<reference evidence="2" key="1">
    <citation type="submission" date="2020-09" db="EMBL/GenBank/DDBJ databases">
        <title>A novel bacterium of genus Paenibacillus, isolated from South China Sea.</title>
        <authorList>
            <person name="Huang H."/>
            <person name="Mo K."/>
            <person name="Hu Y."/>
        </authorList>
    </citation>
    <scope>NUCLEOTIDE SEQUENCE</scope>
    <source>
        <strain evidence="2">IB182493</strain>
    </source>
</reference>
<dbReference type="AlphaFoldDB" id="A0A927CHF6"/>
<dbReference type="GO" id="GO:0140359">
    <property type="term" value="F:ABC-type transporter activity"/>
    <property type="evidence" value="ECO:0007669"/>
    <property type="project" value="InterPro"/>
</dbReference>